<dbReference type="Proteomes" id="UP000747542">
    <property type="component" value="Unassembled WGS sequence"/>
</dbReference>
<keyword evidence="2" id="KW-1185">Reference proteome</keyword>
<comment type="caution">
    <text evidence="1">The sequence shown here is derived from an EMBL/GenBank/DDBJ whole genome shotgun (WGS) entry which is preliminary data.</text>
</comment>
<dbReference type="AlphaFoldDB" id="A0A8J5JLN1"/>
<reference evidence="1" key="1">
    <citation type="journal article" date="2021" name="Sci. Adv.">
        <title>The American lobster genome reveals insights on longevity, neural, and immune adaptations.</title>
        <authorList>
            <person name="Polinski J.M."/>
            <person name="Zimin A.V."/>
            <person name="Clark K.F."/>
            <person name="Kohn A.B."/>
            <person name="Sadowski N."/>
            <person name="Timp W."/>
            <person name="Ptitsyn A."/>
            <person name="Khanna P."/>
            <person name="Romanova D.Y."/>
            <person name="Williams P."/>
            <person name="Greenwood S.J."/>
            <person name="Moroz L.L."/>
            <person name="Walt D.R."/>
            <person name="Bodnar A.G."/>
        </authorList>
    </citation>
    <scope>NUCLEOTIDE SEQUENCE</scope>
    <source>
        <strain evidence="1">GMGI-L3</strain>
    </source>
</reference>
<evidence type="ECO:0000313" key="1">
    <source>
        <dbReference type="EMBL" id="KAG7159945.1"/>
    </source>
</evidence>
<evidence type="ECO:0000313" key="2">
    <source>
        <dbReference type="Proteomes" id="UP000747542"/>
    </source>
</evidence>
<name>A0A8J5JLN1_HOMAM</name>
<accession>A0A8J5JLN1</accession>
<organism evidence="1 2">
    <name type="scientific">Homarus americanus</name>
    <name type="common">American lobster</name>
    <dbReference type="NCBI Taxonomy" id="6706"/>
    <lineage>
        <taxon>Eukaryota</taxon>
        <taxon>Metazoa</taxon>
        <taxon>Ecdysozoa</taxon>
        <taxon>Arthropoda</taxon>
        <taxon>Crustacea</taxon>
        <taxon>Multicrustacea</taxon>
        <taxon>Malacostraca</taxon>
        <taxon>Eumalacostraca</taxon>
        <taxon>Eucarida</taxon>
        <taxon>Decapoda</taxon>
        <taxon>Pleocyemata</taxon>
        <taxon>Astacidea</taxon>
        <taxon>Nephropoidea</taxon>
        <taxon>Nephropidae</taxon>
        <taxon>Homarus</taxon>
    </lineage>
</organism>
<gene>
    <name evidence="1" type="ORF">Hamer_G017385</name>
</gene>
<proteinExistence type="predicted"/>
<sequence length="78" mass="8845">MEREYFTWGMTENLYEDLDHELFPLLATSNDSTCARFKLFDESKDGSQNQGWDLGGVFGCDLLVTVKKSVLGSVQGFR</sequence>
<protein>
    <submittedName>
        <fullName evidence="1">Uncharacterized protein</fullName>
    </submittedName>
</protein>
<dbReference type="EMBL" id="JAHLQT010031743">
    <property type="protein sequence ID" value="KAG7159945.1"/>
    <property type="molecule type" value="Genomic_DNA"/>
</dbReference>